<organism evidence="1 2">
    <name type="scientific">Bacillus thuringiensis subsp. medellin</name>
    <dbReference type="NCBI Taxonomy" id="79672"/>
    <lineage>
        <taxon>Bacteria</taxon>
        <taxon>Bacillati</taxon>
        <taxon>Bacillota</taxon>
        <taxon>Bacilli</taxon>
        <taxon>Bacillales</taxon>
        <taxon>Bacillaceae</taxon>
        <taxon>Bacillus</taxon>
        <taxon>Bacillus cereus group</taxon>
    </lineage>
</organism>
<proteinExistence type="predicted"/>
<protein>
    <submittedName>
        <fullName evidence="1">Uncharacterized protein</fullName>
    </submittedName>
</protein>
<comment type="caution">
    <text evidence="1">The sequence shown here is derived from an EMBL/GenBank/DDBJ whole genome shotgun (WGS) entry which is preliminary data.</text>
</comment>
<reference evidence="1 2" key="1">
    <citation type="submission" date="2016-10" db="EMBL/GenBank/DDBJ databases">
        <title>Comparative genomics of Bacillus thuringiensis reveals a path to pathogens against multiple invertebrate hosts.</title>
        <authorList>
            <person name="Zheng J."/>
            <person name="Gao Q."/>
            <person name="Liu H."/>
            <person name="Peng D."/>
            <person name="Ruan L."/>
            <person name="Sun M."/>
        </authorList>
    </citation>
    <scope>NUCLEOTIDE SEQUENCE [LARGE SCALE GENOMIC DNA]</scope>
    <source>
        <strain evidence="1">T30001</strain>
    </source>
</reference>
<gene>
    <name evidence="1" type="ORF">BK784_28750</name>
</gene>
<dbReference type="EMBL" id="MOOV01000252">
    <property type="protein sequence ID" value="OUB88507.1"/>
    <property type="molecule type" value="Genomic_DNA"/>
</dbReference>
<sequence length="73" mass="8352">MKIYVYTIKNGITGVVNGVVFVEHEWEVTCRLADYYSSTEDELIADGGLTYREIDNLEQLRDLSNNTDVIAFM</sequence>
<evidence type="ECO:0000313" key="2">
    <source>
        <dbReference type="Proteomes" id="UP000195160"/>
    </source>
</evidence>
<accession>A0A9X6MX12</accession>
<name>A0A9X6MX12_BACTV</name>
<dbReference type="RefSeq" id="WP_088069751.1">
    <property type="nucleotide sequence ID" value="NZ_MOOV01000252.1"/>
</dbReference>
<dbReference type="AlphaFoldDB" id="A0A9X6MX12"/>
<dbReference type="Proteomes" id="UP000195160">
    <property type="component" value="Unassembled WGS sequence"/>
</dbReference>
<evidence type="ECO:0000313" key="1">
    <source>
        <dbReference type="EMBL" id="OUB88507.1"/>
    </source>
</evidence>